<dbReference type="SMART" id="SM00338">
    <property type="entry name" value="BRLZ"/>
    <property type="match status" value="1"/>
</dbReference>
<evidence type="ECO:0000256" key="6">
    <source>
        <dbReference type="ARBA" id="ARBA00040165"/>
    </source>
</evidence>
<protein>
    <recommendedName>
        <fullName evidence="6">X-box-binding protein 1</fullName>
    </recommendedName>
</protein>
<sequence>MNSTIRRVTTVPPKQGPLTTPRTIYLLPAANNVQAPVQLQTKTLLAPRPSGVLIRTAPDSMVIRQNRVPEMVKSPSPMKTEVTLKRASNIPIEEILNETCSQPAMPRKRERLTHLSAEEKMNRRKLKNRVAAQTARDRKKERTSRLEDAVRRLFDENERLRADNASLRVRMDRLEARSEAENVNGAKCMATTFGSAASISGPQQREQLEDILAELQEVDLDSLYADVLQDECPQSASTSSVEGGCEYSSPSTPFTMGSSELIPCDEDFYSSCSTSYQPQYNHNHNYAENQSHQTQHQPTLYHKDAFEYNFQSTQRELVPTTVEFTFELDEERKDSILYSDPLLSSPSNQSQSEFFSDPILSPYDNEFTTEFYSLIE</sequence>
<evidence type="ECO:0000256" key="3">
    <source>
        <dbReference type="ARBA" id="ARBA00023125"/>
    </source>
</evidence>
<evidence type="ECO:0000313" key="9">
    <source>
        <dbReference type="Proteomes" id="UP000887575"/>
    </source>
</evidence>
<evidence type="ECO:0000313" key="10">
    <source>
        <dbReference type="WBParaSite" id="MBELARI_LOCUS10774"/>
    </source>
</evidence>
<dbReference type="WBParaSite" id="MBELARI_LOCUS10774">
    <property type="protein sequence ID" value="MBELARI_LOCUS10774"/>
    <property type="gene ID" value="MBELARI_LOCUS10774"/>
</dbReference>
<evidence type="ECO:0000256" key="4">
    <source>
        <dbReference type="ARBA" id="ARBA00023163"/>
    </source>
</evidence>
<feature type="domain" description="BZIP" evidence="8">
    <location>
        <begin position="118"/>
        <end position="175"/>
    </location>
</feature>
<proteinExistence type="predicted"/>
<dbReference type="PANTHER" id="PTHR46542:SF1">
    <property type="entry name" value="X-BOX BINDING PROTEIN 1"/>
    <property type="match status" value="1"/>
</dbReference>
<reference evidence="10" key="1">
    <citation type="submission" date="2024-02" db="UniProtKB">
        <authorList>
            <consortium name="WormBaseParasite"/>
        </authorList>
    </citation>
    <scope>IDENTIFICATION</scope>
</reference>
<dbReference type="AlphaFoldDB" id="A0AAF3J1S0"/>
<dbReference type="InterPro" id="IPR046347">
    <property type="entry name" value="bZIP_sf"/>
</dbReference>
<name>A0AAF3J1S0_9BILA</name>
<dbReference type="GO" id="GO:0005634">
    <property type="term" value="C:nucleus"/>
    <property type="evidence" value="ECO:0007669"/>
    <property type="project" value="TreeGrafter"/>
</dbReference>
<feature type="coiled-coil region" evidence="7">
    <location>
        <begin position="143"/>
        <end position="177"/>
    </location>
</feature>
<evidence type="ECO:0000256" key="5">
    <source>
        <dbReference type="ARBA" id="ARBA00023242"/>
    </source>
</evidence>
<evidence type="ECO:0000259" key="8">
    <source>
        <dbReference type="PROSITE" id="PS50217"/>
    </source>
</evidence>
<dbReference type="GO" id="GO:0000977">
    <property type="term" value="F:RNA polymerase II transcription regulatory region sequence-specific DNA binding"/>
    <property type="evidence" value="ECO:0007669"/>
    <property type="project" value="TreeGrafter"/>
</dbReference>
<keyword evidence="7" id="KW-0175">Coiled coil</keyword>
<organism evidence="9 10">
    <name type="scientific">Mesorhabditis belari</name>
    <dbReference type="NCBI Taxonomy" id="2138241"/>
    <lineage>
        <taxon>Eukaryota</taxon>
        <taxon>Metazoa</taxon>
        <taxon>Ecdysozoa</taxon>
        <taxon>Nematoda</taxon>
        <taxon>Chromadorea</taxon>
        <taxon>Rhabditida</taxon>
        <taxon>Rhabditina</taxon>
        <taxon>Rhabditomorpha</taxon>
        <taxon>Rhabditoidea</taxon>
        <taxon>Rhabditidae</taxon>
        <taxon>Mesorhabditinae</taxon>
        <taxon>Mesorhabditis</taxon>
    </lineage>
</organism>
<dbReference type="Pfam" id="PF00170">
    <property type="entry name" value="bZIP_1"/>
    <property type="match status" value="1"/>
</dbReference>
<evidence type="ECO:0000256" key="1">
    <source>
        <dbReference type="ARBA" id="ARBA00022843"/>
    </source>
</evidence>
<keyword evidence="9" id="KW-1185">Reference proteome</keyword>
<dbReference type="InterPro" id="IPR052470">
    <property type="entry name" value="ER_Stress-Reg_TF"/>
</dbReference>
<dbReference type="PANTHER" id="PTHR46542">
    <property type="entry name" value="X-BOX BINDING PROTEIN 1"/>
    <property type="match status" value="1"/>
</dbReference>
<evidence type="ECO:0000256" key="7">
    <source>
        <dbReference type="SAM" id="Coils"/>
    </source>
</evidence>
<dbReference type="CDD" id="cd14691">
    <property type="entry name" value="bZIP_XBP1"/>
    <property type="match status" value="1"/>
</dbReference>
<keyword evidence="4" id="KW-0804">Transcription</keyword>
<keyword evidence="2" id="KW-0805">Transcription regulation</keyword>
<dbReference type="Gene3D" id="1.20.5.170">
    <property type="match status" value="1"/>
</dbReference>
<keyword evidence="5" id="KW-0539">Nucleus</keyword>
<dbReference type="GO" id="GO:0000981">
    <property type="term" value="F:DNA-binding transcription factor activity, RNA polymerase II-specific"/>
    <property type="evidence" value="ECO:0007669"/>
    <property type="project" value="TreeGrafter"/>
</dbReference>
<keyword evidence="1" id="KW-0832">Ubl conjugation</keyword>
<dbReference type="Proteomes" id="UP000887575">
    <property type="component" value="Unassembled WGS sequence"/>
</dbReference>
<keyword evidence="3" id="KW-0238">DNA-binding</keyword>
<dbReference type="PROSITE" id="PS00036">
    <property type="entry name" value="BZIP_BASIC"/>
    <property type="match status" value="1"/>
</dbReference>
<dbReference type="SUPFAM" id="SSF57959">
    <property type="entry name" value="Leucine zipper domain"/>
    <property type="match status" value="1"/>
</dbReference>
<dbReference type="InterPro" id="IPR004827">
    <property type="entry name" value="bZIP"/>
</dbReference>
<accession>A0AAF3J1S0</accession>
<dbReference type="PROSITE" id="PS50217">
    <property type="entry name" value="BZIP"/>
    <property type="match status" value="1"/>
</dbReference>
<evidence type="ECO:0000256" key="2">
    <source>
        <dbReference type="ARBA" id="ARBA00023015"/>
    </source>
</evidence>